<dbReference type="InterPro" id="IPR019575">
    <property type="entry name" value="Nuop51_4Fe4S-bd"/>
</dbReference>
<dbReference type="Pfam" id="PF01512">
    <property type="entry name" value="Complex1_51K"/>
    <property type="match status" value="1"/>
</dbReference>
<keyword evidence="11" id="KW-0830">Ubiquinone</keyword>
<dbReference type="Gene3D" id="3.10.20.600">
    <property type="match status" value="1"/>
</dbReference>
<evidence type="ECO:0000256" key="1">
    <source>
        <dbReference type="ARBA" id="ARBA00001917"/>
    </source>
</evidence>
<evidence type="ECO:0000256" key="5">
    <source>
        <dbReference type="ARBA" id="ARBA00022630"/>
    </source>
</evidence>
<dbReference type="AlphaFoldDB" id="A0A7W4VXU7"/>
<dbReference type="Pfam" id="PF10589">
    <property type="entry name" value="NADH_4Fe-4S"/>
    <property type="match status" value="1"/>
</dbReference>
<dbReference type="GO" id="GO:0046872">
    <property type="term" value="F:metal ion binding"/>
    <property type="evidence" value="ECO:0007669"/>
    <property type="project" value="UniProtKB-KW"/>
</dbReference>
<reference evidence="11 12" key="1">
    <citation type="submission" date="2020-08" db="EMBL/GenBank/DDBJ databases">
        <title>Sequencing the genomes of 1000 actinobacteria strains.</title>
        <authorList>
            <person name="Klenk H.-P."/>
        </authorList>
    </citation>
    <scope>NUCLEOTIDE SEQUENCE [LARGE SCALE GENOMIC DNA]</scope>
    <source>
        <strain evidence="11 12">DSM 105498</strain>
    </source>
</reference>
<dbReference type="PANTHER" id="PTHR11780:SF10">
    <property type="entry name" value="NADH DEHYDROGENASE [UBIQUINONE] FLAVOPROTEIN 1, MITOCHONDRIAL"/>
    <property type="match status" value="1"/>
</dbReference>
<proteinExistence type="inferred from homology"/>
<dbReference type="SUPFAM" id="SSF142019">
    <property type="entry name" value="Nqo1 FMN-binding domain-like"/>
    <property type="match status" value="1"/>
</dbReference>
<protein>
    <submittedName>
        <fullName evidence="11">NADH:ubiquinone oxidoreductase subunit F (NADH-binding)/ferredoxin</fullName>
    </submittedName>
</protein>
<evidence type="ECO:0000256" key="8">
    <source>
        <dbReference type="ARBA" id="ARBA00023004"/>
    </source>
</evidence>
<keyword evidence="6" id="KW-0288">FMN</keyword>
<dbReference type="EMBL" id="JACHWR010000002">
    <property type="protein sequence ID" value="MBB3043777.1"/>
    <property type="molecule type" value="Genomic_DNA"/>
</dbReference>
<keyword evidence="4" id="KW-0004">4Fe-4S</keyword>
<evidence type="ECO:0000256" key="7">
    <source>
        <dbReference type="ARBA" id="ARBA00022723"/>
    </source>
</evidence>
<keyword evidence="9" id="KW-0411">Iron-sulfur</keyword>
<evidence type="ECO:0000256" key="9">
    <source>
        <dbReference type="ARBA" id="ARBA00023014"/>
    </source>
</evidence>
<evidence type="ECO:0000256" key="2">
    <source>
        <dbReference type="ARBA" id="ARBA00001966"/>
    </source>
</evidence>
<evidence type="ECO:0000256" key="6">
    <source>
        <dbReference type="ARBA" id="ARBA00022643"/>
    </source>
</evidence>
<dbReference type="Gene3D" id="1.20.1440.230">
    <property type="entry name" value="NADH-ubiquinone oxidoreductase 51kDa subunit, iron-sulphur binding domain"/>
    <property type="match status" value="1"/>
</dbReference>
<dbReference type="InterPro" id="IPR050837">
    <property type="entry name" value="ComplexI_51kDa_subunit"/>
</dbReference>
<dbReference type="SMART" id="SM00928">
    <property type="entry name" value="NADH_4Fe-4S"/>
    <property type="match status" value="1"/>
</dbReference>
<evidence type="ECO:0000259" key="10">
    <source>
        <dbReference type="SMART" id="SM00928"/>
    </source>
</evidence>
<dbReference type="Proteomes" id="UP000589626">
    <property type="component" value="Unassembled WGS sequence"/>
</dbReference>
<organism evidence="11 12">
    <name type="scientific">Nocardioides soli</name>
    <dbReference type="NCBI Taxonomy" id="1036020"/>
    <lineage>
        <taxon>Bacteria</taxon>
        <taxon>Bacillati</taxon>
        <taxon>Actinomycetota</taxon>
        <taxon>Actinomycetes</taxon>
        <taxon>Propionibacteriales</taxon>
        <taxon>Nocardioidaceae</taxon>
        <taxon>Nocardioides</taxon>
    </lineage>
</organism>
<evidence type="ECO:0000256" key="4">
    <source>
        <dbReference type="ARBA" id="ARBA00022485"/>
    </source>
</evidence>
<accession>A0A7W4VXU7</accession>
<dbReference type="Gene3D" id="3.40.50.11540">
    <property type="entry name" value="NADH-ubiquinone oxidoreductase 51kDa subunit"/>
    <property type="match status" value="1"/>
</dbReference>
<dbReference type="InterPro" id="IPR037225">
    <property type="entry name" value="Nuo51_FMN-bd_sf"/>
</dbReference>
<evidence type="ECO:0000313" key="12">
    <source>
        <dbReference type="Proteomes" id="UP000589626"/>
    </source>
</evidence>
<dbReference type="GO" id="GO:0045333">
    <property type="term" value="P:cellular respiration"/>
    <property type="evidence" value="ECO:0007669"/>
    <property type="project" value="TreeGrafter"/>
</dbReference>
<keyword evidence="8" id="KW-0408">Iron</keyword>
<sequence>MTTTSGSPALGATAWGTARLLAGTGRGRLDLRGHRAVHGPRHPYDARRLVDALDAVHLLGRGGAAFPVAAKLRAVPTGRDTHVLANGTEGEPASHKDRVLLRLAPHLVIDGALTVARALGTDRVTIAVQDPAAHHSLAAALRERDDGRPVRLVRHDHGFVGGEVRALTRALSGGPALPPGRRVLPTEHGIGGRPTFASNVETFAQIALLLSLGTDQYASVGATDEPGTTLLTLVGATRRPGVVEVPTGLPLAALVGPEPGPVLVGGYHGTWVDGPGDLVVTRPSLRAAEVPLNAGVLARLPRETCALGEVTMVVRWLAGESAGQCGPCLLGLPMLADTLAHLAAGAPLEADARARAGLLRGRGACGHPDGAASFVSSALDVLGTEIAAHRARGHCGRPLLGALPTGPDDDRTGGGGMTGDRHLEIDWTRCDGLGLCARLLPERIGLDEHGFPVIADPRIDAGLLPHARRAAATCPRLALRLEAPR</sequence>
<comment type="caution">
    <text evidence="11">The sequence shown here is derived from an EMBL/GenBank/DDBJ whole genome shotgun (WGS) entry which is preliminary data.</text>
</comment>
<dbReference type="RefSeq" id="WP_183593550.1">
    <property type="nucleotide sequence ID" value="NZ_JACHWR010000002.1"/>
</dbReference>
<dbReference type="InterPro" id="IPR011538">
    <property type="entry name" value="Nuo51_FMN-bd"/>
</dbReference>
<comment type="cofactor">
    <cofactor evidence="2">
        <name>[4Fe-4S] cluster</name>
        <dbReference type="ChEBI" id="CHEBI:49883"/>
    </cofactor>
</comment>
<dbReference type="InterPro" id="IPR037207">
    <property type="entry name" value="Nuop51_4Fe4S-bd_sf"/>
</dbReference>
<keyword evidence="5" id="KW-0285">Flavoprotein</keyword>
<dbReference type="Gene3D" id="3.30.70.20">
    <property type="match status" value="1"/>
</dbReference>
<dbReference type="SUPFAM" id="SSF140490">
    <property type="entry name" value="Nqo1C-terminal domain-like"/>
    <property type="match status" value="1"/>
</dbReference>
<name>A0A7W4VXU7_9ACTN</name>
<gene>
    <name evidence="11" type="ORF">FHU40_003595</name>
</gene>
<dbReference type="GO" id="GO:0051539">
    <property type="term" value="F:4 iron, 4 sulfur cluster binding"/>
    <property type="evidence" value="ECO:0007669"/>
    <property type="project" value="UniProtKB-KW"/>
</dbReference>
<keyword evidence="7" id="KW-0479">Metal-binding</keyword>
<dbReference type="SUPFAM" id="SSF54862">
    <property type="entry name" value="4Fe-4S ferredoxins"/>
    <property type="match status" value="1"/>
</dbReference>
<comment type="similarity">
    <text evidence="3">Belongs to the complex I 51 kDa subunit family.</text>
</comment>
<keyword evidence="12" id="KW-1185">Reference proteome</keyword>
<dbReference type="GO" id="GO:0003954">
    <property type="term" value="F:NADH dehydrogenase activity"/>
    <property type="evidence" value="ECO:0007669"/>
    <property type="project" value="TreeGrafter"/>
</dbReference>
<evidence type="ECO:0000313" key="11">
    <source>
        <dbReference type="EMBL" id="MBB3043777.1"/>
    </source>
</evidence>
<evidence type="ECO:0000256" key="3">
    <source>
        <dbReference type="ARBA" id="ARBA00007523"/>
    </source>
</evidence>
<feature type="domain" description="NADH-ubiquinone oxidoreductase 51kDa subunit iron-sulphur binding" evidence="10">
    <location>
        <begin position="307"/>
        <end position="352"/>
    </location>
</feature>
<dbReference type="Pfam" id="PF13459">
    <property type="entry name" value="Fer4_15"/>
    <property type="match status" value="1"/>
</dbReference>
<comment type="cofactor">
    <cofactor evidence="1">
        <name>FMN</name>
        <dbReference type="ChEBI" id="CHEBI:58210"/>
    </cofactor>
</comment>
<dbReference type="PANTHER" id="PTHR11780">
    <property type="entry name" value="NADH-UBIQUINONE OXIDOREDUCTASE FLAVOPROTEIN 1 NDUFV1"/>
    <property type="match status" value="1"/>
</dbReference>